<reference evidence="3" key="2">
    <citation type="submission" date="2020-09" db="EMBL/GenBank/DDBJ databases">
        <authorList>
            <person name="Sun Q."/>
            <person name="Zhou Y."/>
        </authorList>
    </citation>
    <scope>NUCLEOTIDE SEQUENCE</scope>
    <source>
        <strain evidence="3">CGMCC 1.15290</strain>
    </source>
</reference>
<proteinExistence type="predicted"/>
<comment type="caution">
    <text evidence="3">The sequence shown here is derived from an EMBL/GenBank/DDBJ whole genome shotgun (WGS) entry which is preliminary data.</text>
</comment>
<sequence>MEPFTIITSLSKSEYKSWLLHTNTRRPFAILQHILGPAMIVFSFYMYYITNGSISFPWPTLLVGLFFIFIPYFFTWLGALKFYNTALAQENTYVFSEEHVTVNSSTATATMTWDHFIKWKEYKNIMILYVSKNVAHLIKTESMTPEQIDFIRSKIPAKK</sequence>
<name>A0A917IPZ0_9BACT</name>
<gene>
    <name evidence="3" type="ORF">GCM10011379_09290</name>
</gene>
<keyword evidence="1" id="KW-0812">Transmembrane</keyword>
<accession>A0A917IPZ0</accession>
<dbReference type="AlphaFoldDB" id="A0A917IPZ0"/>
<feature type="transmembrane region" description="Helical" evidence="1">
    <location>
        <begin position="28"/>
        <end position="49"/>
    </location>
</feature>
<keyword evidence="4" id="KW-1185">Reference proteome</keyword>
<evidence type="ECO:0000256" key="1">
    <source>
        <dbReference type="SAM" id="Phobius"/>
    </source>
</evidence>
<dbReference type="Proteomes" id="UP000627292">
    <property type="component" value="Unassembled WGS sequence"/>
</dbReference>
<evidence type="ECO:0000313" key="4">
    <source>
        <dbReference type="Proteomes" id="UP000627292"/>
    </source>
</evidence>
<keyword evidence="1" id="KW-0472">Membrane</keyword>
<keyword evidence="1" id="KW-1133">Transmembrane helix</keyword>
<feature type="transmembrane region" description="Helical" evidence="1">
    <location>
        <begin position="61"/>
        <end position="80"/>
    </location>
</feature>
<organism evidence="3 4">
    <name type="scientific">Filimonas zeae</name>
    <dbReference type="NCBI Taxonomy" id="1737353"/>
    <lineage>
        <taxon>Bacteria</taxon>
        <taxon>Pseudomonadati</taxon>
        <taxon>Bacteroidota</taxon>
        <taxon>Chitinophagia</taxon>
        <taxon>Chitinophagales</taxon>
        <taxon>Chitinophagaceae</taxon>
        <taxon>Filimonas</taxon>
    </lineage>
</organism>
<dbReference type="EMBL" id="BMIB01000001">
    <property type="protein sequence ID" value="GGH60906.1"/>
    <property type="molecule type" value="Genomic_DNA"/>
</dbReference>
<feature type="domain" description="YcxB-like C-terminal" evidence="2">
    <location>
        <begin position="95"/>
        <end position="153"/>
    </location>
</feature>
<evidence type="ECO:0000313" key="3">
    <source>
        <dbReference type="EMBL" id="GGH60906.1"/>
    </source>
</evidence>
<dbReference type="RefSeq" id="WP_188950802.1">
    <property type="nucleotide sequence ID" value="NZ_BMIB01000001.1"/>
</dbReference>
<reference evidence="3" key="1">
    <citation type="journal article" date="2014" name="Int. J. Syst. Evol. Microbiol.">
        <title>Complete genome sequence of Corynebacterium casei LMG S-19264T (=DSM 44701T), isolated from a smear-ripened cheese.</title>
        <authorList>
            <consortium name="US DOE Joint Genome Institute (JGI-PGF)"/>
            <person name="Walter F."/>
            <person name="Albersmeier A."/>
            <person name="Kalinowski J."/>
            <person name="Ruckert C."/>
        </authorList>
    </citation>
    <scope>NUCLEOTIDE SEQUENCE</scope>
    <source>
        <strain evidence="3">CGMCC 1.15290</strain>
    </source>
</reference>
<protein>
    <recommendedName>
        <fullName evidence="2">YcxB-like C-terminal domain-containing protein</fullName>
    </recommendedName>
</protein>
<dbReference type="Pfam" id="PF14317">
    <property type="entry name" value="YcxB"/>
    <property type="match status" value="1"/>
</dbReference>
<dbReference type="InterPro" id="IPR025588">
    <property type="entry name" value="YcxB-like_C"/>
</dbReference>
<evidence type="ECO:0000259" key="2">
    <source>
        <dbReference type="Pfam" id="PF14317"/>
    </source>
</evidence>